<dbReference type="InterPro" id="IPR000873">
    <property type="entry name" value="AMP-dep_synth/lig_dom"/>
</dbReference>
<dbReference type="CDD" id="cd19532">
    <property type="entry name" value="C_PKS-NRPS"/>
    <property type="match status" value="1"/>
</dbReference>
<dbReference type="PROSITE" id="PS00455">
    <property type="entry name" value="AMP_BINDING"/>
    <property type="match status" value="1"/>
</dbReference>
<dbReference type="Pfam" id="PF02801">
    <property type="entry name" value="Ketoacyl-synt_C"/>
    <property type="match status" value="1"/>
</dbReference>
<dbReference type="GO" id="GO:0004312">
    <property type="term" value="F:fatty acid synthase activity"/>
    <property type="evidence" value="ECO:0007669"/>
    <property type="project" value="TreeGrafter"/>
</dbReference>
<evidence type="ECO:0000256" key="3">
    <source>
        <dbReference type="ARBA" id="ARBA00022553"/>
    </source>
</evidence>
<evidence type="ECO:0000259" key="13">
    <source>
        <dbReference type="PROSITE" id="PS50075"/>
    </source>
</evidence>
<evidence type="ECO:0000256" key="12">
    <source>
        <dbReference type="SAM" id="MobiDB-lite"/>
    </source>
</evidence>
<feature type="domain" description="PKS/mFAS DH" evidence="15">
    <location>
        <begin position="777"/>
        <end position="1092"/>
    </location>
</feature>
<feature type="domain" description="Ketosynthase family 3 (KS3)" evidence="14">
    <location>
        <begin position="1"/>
        <end position="266"/>
    </location>
</feature>
<keyword evidence="7" id="KW-0677">Repeat</keyword>
<dbReference type="InterPro" id="IPR014031">
    <property type="entry name" value="Ketoacyl_synth_C"/>
</dbReference>
<keyword evidence="2" id="KW-0596">Phosphopantetheine</keyword>
<dbReference type="SUPFAM" id="SSF52777">
    <property type="entry name" value="CoA-dependent acyltransferases"/>
    <property type="match status" value="2"/>
</dbReference>
<dbReference type="OrthoDB" id="329835at2759"/>
<dbReference type="InterPro" id="IPR023213">
    <property type="entry name" value="CAT-like_dom_sf"/>
</dbReference>
<dbReference type="SMART" id="SM00822">
    <property type="entry name" value="PKS_KR"/>
    <property type="match status" value="1"/>
</dbReference>
<dbReference type="InterPro" id="IPR049551">
    <property type="entry name" value="PKS_DH_C"/>
</dbReference>
<dbReference type="CDD" id="cd02440">
    <property type="entry name" value="AdoMet_MTases"/>
    <property type="match status" value="1"/>
</dbReference>
<dbReference type="SUPFAM" id="SSF55048">
    <property type="entry name" value="Probable ACP-binding domain of malonyl-CoA ACP transacylase"/>
    <property type="match status" value="1"/>
</dbReference>
<dbReference type="InterPro" id="IPR029063">
    <property type="entry name" value="SAM-dependent_MTases_sf"/>
</dbReference>
<dbReference type="InterPro" id="IPR057326">
    <property type="entry name" value="KR_dom"/>
</dbReference>
<feature type="active site" description="Proton acceptor; for dehydratase activity" evidence="11">
    <location>
        <position position="810"/>
    </location>
</feature>
<dbReference type="PROSITE" id="PS52004">
    <property type="entry name" value="KS3_2"/>
    <property type="match status" value="1"/>
</dbReference>
<dbReference type="GO" id="GO:0009403">
    <property type="term" value="P:toxin biosynthetic process"/>
    <property type="evidence" value="ECO:0007669"/>
    <property type="project" value="UniProtKB-ARBA"/>
</dbReference>
<comment type="pathway">
    <text evidence="1">Mycotoxin biosynthesis.</text>
</comment>
<evidence type="ECO:0000313" key="16">
    <source>
        <dbReference type="EMBL" id="EMT67143.1"/>
    </source>
</evidence>
<dbReference type="InterPro" id="IPR014030">
    <property type="entry name" value="Ketoacyl_synth_N"/>
</dbReference>
<dbReference type="InterPro" id="IPR016039">
    <property type="entry name" value="Thiolase-like"/>
</dbReference>
<dbReference type="Pfam" id="PF00668">
    <property type="entry name" value="Condensation"/>
    <property type="match status" value="1"/>
</dbReference>
<dbReference type="Pfam" id="PF08242">
    <property type="entry name" value="Methyltransf_12"/>
    <property type="match status" value="1"/>
</dbReference>
<dbReference type="InterPro" id="IPR013120">
    <property type="entry name" value="FAR_NAD-bd"/>
</dbReference>
<dbReference type="InterPro" id="IPR020841">
    <property type="entry name" value="PKS_Beta-ketoAc_synthase_dom"/>
</dbReference>
<keyword evidence="17" id="KW-1185">Reference proteome</keyword>
<evidence type="ECO:0000313" key="17">
    <source>
        <dbReference type="Proteomes" id="UP000016929"/>
    </source>
</evidence>
<dbReference type="SUPFAM" id="SSF47336">
    <property type="entry name" value="ACP-like"/>
    <property type="match status" value="2"/>
</dbReference>
<dbReference type="SMART" id="SM00827">
    <property type="entry name" value="PKS_AT"/>
    <property type="match status" value="1"/>
</dbReference>
<comment type="similarity">
    <text evidence="10">In the C-terminal section; belongs to the NRP synthetase family.</text>
</comment>
<dbReference type="InterPro" id="IPR014043">
    <property type="entry name" value="Acyl_transferase_dom"/>
</dbReference>
<dbReference type="InterPro" id="IPR032821">
    <property type="entry name" value="PKS_assoc"/>
</dbReference>
<dbReference type="Pfam" id="PF00501">
    <property type="entry name" value="AMP-binding"/>
    <property type="match status" value="1"/>
</dbReference>
<evidence type="ECO:0000259" key="15">
    <source>
        <dbReference type="PROSITE" id="PS52019"/>
    </source>
</evidence>
<dbReference type="InterPro" id="IPR045851">
    <property type="entry name" value="AMP-bd_C_sf"/>
</dbReference>
<dbReference type="SUPFAM" id="SSF52151">
    <property type="entry name" value="FabD/lysophospholipase-like"/>
    <property type="match status" value="1"/>
</dbReference>
<dbReference type="InterPro" id="IPR009081">
    <property type="entry name" value="PP-bd_ACP"/>
</dbReference>
<dbReference type="SUPFAM" id="SSF56801">
    <property type="entry name" value="Acetyl-CoA synthetase-like"/>
    <property type="match status" value="1"/>
</dbReference>
<dbReference type="SMART" id="SM00823">
    <property type="entry name" value="PKS_PP"/>
    <property type="match status" value="2"/>
</dbReference>
<dbReference type="Pfam" id="PF14765">
    <property type="entry name" value="PS-DH"/>
    <property type="match status" value="1"/>
</dbReference>
<gene>
    <name evidence="16" type="ORF">FOC4_g10003689</name>
</gene>
<accession>N1RKP8</accession>
<evidence type="ECO:0000259" key="14">
    <source>
        <dbReference type="PROSITE" id="PS52004"/>
    </source>
</evidence>
<feature type="region of interest" description="C-terminal hotdog fold" evidence="11">
    <location>
        <begin position="932"/>
        <end position="1092"/>
    </location>
</feature>
<dbReference type="CDD" id="cd05930">
    <property type="entry name" value="A_NRPS"/>
    <property type="match status" value="1"/>
</dbReference>
<evidence type="ECO:0000256" key="2">
    <source>
        <dbReference type="ARBA" id="ARBA00022450"/>
    </source>
</evidence>
<dbReference type="STRING" id="1229665.N1RKP8"/>
<dbReference type="InterPro" id="IPR020845">
    <property type="entry name" value="AMP-binding_CS"/>
</dbReference>
<feature type="compositionally biased region" description="Basic and acidic residues" evidence="12">
    <location>
        <begin position="2224"/>
        <end position="2252"/>
    </location>
</feature>
<dbReference type="PROSITE" id="PS50075">
    <property type="entry name" value="CARRIER"/>
    <property type="match status" value="2"/>
</dbReference>
<name>N1RKP8_FUSC4</name>
<evidence type="ECO:0000256" key="7">
    <source>
        <dbReference type="ARBA" id="ARBA00022737"/>
    </source>
</evidence>
<keyword evidence="9" id="KW-0511">Multifunctional enzyme</keyword>
<dbReference type="InterPro" id="IPR001242">
    <property type="entry name" value="Condensation_dom"/>
</dbReference>
<dbReference type="HOGENOM" id="CLU_000022_37_0_1"/>
<dbReference type="InterPro" id="IPR036291">
    <property type="entry name" value="NAD(P)-bd_dom_sf"/>
</dbReference>
<dbReference type="SMART" id="SM00826">
    <property type="entry name" value="PKS_DH"/>
    <property type="match status" value="1"/>
</dbReference>
<dbReference type="Gene3D" id="3.40.50.720">
    <property type="entry name" value="NAD(P)-binding Rossmann-like Domain"/>
    <property type="match status" value="2"/>
</dbReference>
<dbReference type="GO" id="GO:0006633">
    <property type="term" value="P:fatty acid biosynthetic process"/>
    <property type="evidence" value="ECO:0007669"/>
    <property type="project" value="TreeGrafter"/>
</dbReference>
<evidence type="ECO:0000256" key="9">
    <source>
        <dbReference type="ARBA" id="ARBA00023268"/>
    </source>
</evidence>
<dbReference type="SMART" id="SM00825">
    <property type="entry name" value="PKS_KS"/>
    <property type="match status" value="1"/>
</dbReference>
<dbReference type="InterPro" id="IPR013968">
    <property type="entry name" value="PKS_KR"/>
</dbReference>
<dbReference type="Gene3D" id="3.40.47.10">
    <property type="match status" value="1"/>
</dbReference>
<keyword evidence="6" id="KW-0808">Transferase</keyword>
<dbReference type="Pfam" id="PF21089">
    <property type="entry name" value="PKS_DH_N"/>
    <property type="match status" value="1"/>
</dbReference>
<dbReference type="InterPro" id="IPR036736">
    <property type="entry name" value="ACP-like_sf"/>
</dbReference>
<evidence type="ECO:0000256" key="4">
    <source>
        <dbReference type="ARBA" id="ARBA00022598"/>
    </source>
</evidence>
<sequence>MSIDTACSSSLVAVHEAVRTLRSGESNVAVAAGANLILLPGMYICESKLRMISPTGRSRMWDASADGYARGEGFASVILKTLSQALADGDPIECIIRETGVNQDGKTPGLTVPSNIAQTALIRDVYQRVGLDITKPSDRPQLFHAHGTGTKAGDPKEAEAISKAFFSDDQPGDEKLYVVSIKTQIGHTEGTAGLASLLGTMMAMKNATVPPNMHFETLNPDIEPFYSNLEVPTSAKTWPDVHGSVKRASINSFGFGGTNAHAILESYEPALHGQPVVTTEAESPRLYTPLLFSANSEKALKEVLSSYLSFLEERYETNMSDLAWTLYNRRSTLPYRSSVVVPAGSENPQEAARSAILAEIERLTDATHKLHRSSSVATPKILGVFSGQGAQWPRMGAVLLESSSWARDRIAELDGYLAELPASDAPDFTLESELLAFKETSRVAEAAISQPLCTAVQVLLVDLIRELAGIQLSAVVGHSSGEIAAAYAAGFMTRRAAIVTAYYRGRYAKLAASPSSSDIKGAMAAVGTDEADALEFCALEDNTGRITVAAVNAPSSVTLSGDEDAIEEAIAVFQDEGKFARRLKVDTAYHSSHMQAAAGPYLEALQRSGVHFDEQVASKQRPLWFSSTKVDAAPMKRENLSPQYWINNMVKPVMFAPALDCALAHSGPFDMALELGPHPALKGPALESLGSGTPYHGVLTRGKDDVESVADCFGAVWRNLGRGHVNFASIDATLSCRSSTHTAVRDLPSYPFTADSQVFWSESRFCAALRQMDEPVHPILGRRMVENSVPGMTQWRNILRAREIPWLRGHRLQGQVIFPGCGSAAMALEAAMILVRDLKDSPTVRLLSLYDLTMDQAIVFNDDSSSVETLVTMKTVESSHDELVVDFVCCSYHTHGLAPAVTSTHAHGRVVARLGAPSADAIPGQTAQDPARQFNLAPIEIDRFYTELAKHGYQYSPPFKGIVEIERKSDFAIGKIVDQSGPEWEDQVALAHPGLMDSGVQTVLAAMAAPGDGRLWCLQMLVGIDAIHVNPYFASAARGATMAWEASTTLGEDADSLGEAVGDMKMLSPDGQQAYIAVEGARMRPFTPATAANDSPLFSTWVYGPSEPDGVLASRVNRPQEVADAEIRSADNLDRLSLFYVRRLAELIPAGSKARDEAQEHFKRLLTWCDHVIGLVSRGEHHFLTPEMMNDTQAEVDRLLAEYANSNDFRLTHAAAKALLEVVPANEGNVHEYLTKDNMLNRYYEETLRYEASDQKMYNMMRQLAHIYPQMRVLEVGAGTGGATSHALPAIDGAFSVYTFTDISTAFFDKAEEKFKDYSGRINFKALDMNNSIEEQGFTESSYHVVMAGMALHATGDVEGALRNIRRLLKPGGRLIGFENINNDAVRLGIGMGGFAAWWSGAEYGRPWGPMLTLEQWDDALKRTGFTGVDTHTVGHNQTQPMCLWVSMARDEKVDLLREPLTVVPEKQQSLVVVGGKSLGTMDLVEKTKSLVAPFYQTTSHFRSIEALNEITEDQFPEGSSVLCLTELDEPVLRTVTDPKLDATTPQDLTVALPAGASEDLSSMALLSTAAHLVAAQIAALVPQQKGSHIVIHEADPLVRTAIMNLFESHPAPSWRVSFTGCLIEGQQPQDLPGKTTWLAQELSSRTIRKALPALTSSSLLVDFSAPNSPSSIIASVMADCLPWYARTEKSLIRNRVEVRPGDLADAKAALQAAWSKASSMVIEARDREAIPLSHIEGFTAPTGQSLHLVDWATPSVPVRVHPLDHHTNIFRSDKTYLLVGLSGEMGQSCCEWMAAHGARYVVLTSRYPKVDQRFIDNMEQAGVTVVPRKLDITSKESLHLCYQAITRTLPPIAGVANGAMLLQDVLFKDMDAANLNKVLAPKVNGSIYLDELFADTKLDFFLMFSSAASIVGSRGQANYAAANMFMASLVNNRRKRGLAASIINISALIGLGYIERQKIYDASFFKDIGIANTSAQGLHQLIAEAILAGQRFGPDEDIEGGEISQGIMPQFSDDEHKSFFIHDSKFSNMLIERVDGDADADASGNAAAVSLSRQLKRVTSKDQALRVITDAFTLKLKKMLRIPAETDVPESLALVDQGVDSLVAVDVRSWFLKELDTDMPVLKILGGNSILDLASDALERIPKALLDLDRDDDEASNAGQPLSDKKLPETSTSSSSSDVVTGDSDAVSQSSATDVSTTAKSTAGADTASIPPSLSNMKNNNGSDDRHKRELEDEAARKRHEHEEAAAKRREEIVKSSSEIVDEMSLVQSRFWFLTTALEDKTTFNVTISAHLKGRVDVGKLERALEGVAKRHEILRTRFFFGGKSLETPMQGVLSKPTVHLTSRHITNKADVEQEMEWLHSHPWNLGDWETIKLSLLSQSDTEHWLVLAFHHIAFDGYSLEIFWRDLAKAYNANGSIPTLPDAKQYRAYIAKQRQQNLSKPFEWRKAIEYYRKLIMPEPEPLPLLPFAKVSHRKLLENYSCYNAEIALEPSEAARIRKLAKANHSTSFHVYVAALQTLLFGLMPDSIDRLFVAMDDTNRLDKDFMDTIGLFVNTLFLRFDRTDYNKLSFSDAVKAARTKTYKALEHSVLPLDVLLKELCITRHGDAVPVAQVLIDYRVSHKEWFRLGDCRAEMGTGRAERQGSDLAFYILDDSDEQNGGSVRVGVEVQSTLYDGEHAEMLIRAYTNLLRKVTADEAGSKMALKSLPPWNEDDLSISLGPTIDAWPNADTLSHRIEEMIRENPSAPALDDETSQLSYEQMGRRIDEIASSLTSAGLSENDFIGVFQETGVDWICSMLAILKLGMTYVPLYPPIGMPRLAANVQVAQPQAVLVDNSTADNFDQLGTQSAQMIHVPVAGSSTAEVPIRAQPDQRAMILCTSGSTGIPKAVIHTNRSLKALVEPHAIVQEQDKPSYAARVLQQSAFSFDLSIDQTMLALCNGGCVFVVPNSKRGDPLGTVDMIARHNITYTMCTPSEYSIWYRFARDPLLNCTAWENASSSGGPLSTALVRAFAGLELPHLRVFNHCGPTETTVTNRVELDFNDYAEGEKAQMRYVTDVGFPCANYSTYIVDENMKLVPRGYPGEIVVGGAGVADGYLGRPDLTKEKFIPDPWTSSKQWKIMYRTGDRGKLRANGMVDILGRIEGGTQVKLRGYRIELGDVESAILSAAHGVLSDAVVTLRYPEDRHEDHDDDGFLVAHVVVADKSLRRPEVESFLRKIISKLPLPHYMLPALMMPIDRFPLTAHQKPDRNAIAALPLPAFTPATANDAAVEEGSLESETQKKIAKMWRTLVPASASAAITADTDFFHVGGSSLLLIKLQGMIRKEFNVSLRLLNLMAASKLREMAALVNDEVSGGDIDWQRETKIPDEWLSLPQVASQKADGSLRVLVTGATGFLGRNLMSHLAESPQVSEIHCLVRDASITDPSDKVTLWRGDLSQPNLGLSDTDFTRLSNSVDAIIHCGANRSFWDDYRSLRAVNVTSVAELVRLALPRRLPVHVLSSGAVKRYGDGHPPVDGSDGYVASKWAAEGLLRDAAKRAGLPVFIHRPAPTLGDRQTGDDDTITSDELLRLAKAISLRPDPTGLNGTGHFAPIDQISNCIVDTVLQPSAQSQDGVQIIEHAGTKTLSMGEFANLCEQLPELKELPTAKVLQWFGQAKKQGLKQFLTALEVEFSDDKGDTVVMSR</sequence>
<keyword evidence="4" id="KW-0436">Ligase</keyword>
<dbReference type="InterPro" id="IPR042099">
    <property type="entry name" value="ANL_N_sf"/>
</dbReference>
<evidence type="ECO:0000256" key="1">
    <source>
        <dbReference type="ARBA" id="ARBA00004685"/>
    </source>
</evidence>
<dbReference type="CDD" id="cd00833">
    <property type="entry name" value="PKS"/>
    <property type="match status" value="1"/>
</dbReference>
<dbReference type="GO" id="GO:0031177">
    <property type="term" value="F:phosphopantetheine binding"/>
    <property type="evidence" value="ECO:0007669"/>
    <property type="project" value="InterPro"/>
</dbReference>
<feature type="region of interest" description="N-terminal hotdog fold" evidence="11">
    <location>
        <begin position="777"/>
        <end position="917"/>
    </location>
</feature>
<feature type="compositionally biased region" description="Polar residues" evidence="12">
    <location>
        <begin position="2211"/>
        <end position="2223"/>
    </location>
</feature>
<dbReference type="Gene3D" id="3.40.50.150">
    <property type="entry name" value="Vaccinia Virus protein VP39"/>
    <property type="match status" value="1"/>
</dbReference>
<dbReference type="InterPro" id="IPR013217">
    <property type="entry name" value="Methyltransf_12"/>
</dbReference>
<dbReference type="Pfam" id="PF00109">
    <property type="entry name" value="ketoacyl-synt"/>
    <property type="match status" value="1"/>
</dbReference>
<dbReference type="Gene3D" id="3.40.366.10">
    <property type="entry name" value="Malonyl-Coenzyme A Acyl Carrier Protein, domain 2"/>
    <property type="match status" value="1"/>
</dbReference>
<dbReference type="Gene3D" id="3.30.300.30">
    <property type="match status" value="1"/>
</dbReference>
<dbReference type="GO" id="GO:0032259">
    <property type="term" value="P:methylation"/>
    <property type="evidence" value="ECO:0007669"/>
    <property type="project" value="UniProtKB-KW"/>
</dbReference>
<evidence type="ECO:0000256" key="8">
    <source>
        <dbReference type="ARBA" id="ARBA00023002"/>
    </source>
</evidence>
<feature type="domain" description="Carrier" evidence="13">
    <location>
        <begin position="2067"/>
        <end position="2142"/>
    </location>
</feature>
<dbReference type="Gene3D" id="3.40.50.12780">
    <property type="entry name" value="N-terminal domain of ligase-like"/>
    <property type="match status" value="1"/>
</dbReference>
<keyword evidence="8" id="KW-0560">Oxidoreductase</keyword>
<dbReference type="GO" id="GO:0008168">
    <property type="term" value="F:methyltransferase activity"/>
    <property type="evidence" value="ECO:0007669"/>
    <property type="project" value="UniProtKB-KW"/>
</dbReference>
<dbReference type="Pfam" id="PF07993">
    <property type="entry name" value="NAD_binding_4"/>
    <property type="match status" value="1"/>
</dbReference>
<dbReference type="SUPFAM" id="SSF51735">
    <property type="entry name" value="NAD(P)-binding Rossmann-fold domains"/>
    <property type="match status" value="2"/>
</dbReference>
<feature type="compositionally biased region" description="Polar residues" evidence="12">
    <location>
        <begin position="2190"/>
        <end position="2202"/>
    </location>
</feature>
<dbReference type="Proteomes" id="UP000016929">
    <property type="component" value="Unassembled WGS sequence"/>
</dbReference>
<reference evidence="17" key="1">
    <citation type="submission" date="2012-09" db="EMBL/GenBank/DDBJ databases">
        <title>Genome sequencing and comparative transcriptomics of race 1 and race 4 of banana pathogen: Fusarium oxysporum f. sp. cubense.</title>
        <authorList>
            <person name="Fang X."/>
            <person name="Huang J."/>
        </authorList>
    </citation>
    <scope>NUCLEOTIDE SEQUENCE [LARGE SCALE GENOMIC DNA]</scope>
    <source>
        <strain evidence="17">race 4</strain>
    </source>
</reference>
<dbReference type="InterPro" id="IPR050091">
    <property type="entry name" value="PKS_NRPS_Biosynth_Enz"/>
</dbReference>
<dbReference type="Pfam" id="PF00698">
    <property type="entry name" value="Acyl_transf_1"/>
    <property type="match status" value="1"/>
</dbReference>
<feature type="region of interest" description="Disordered" evidence="12">
    <location>
        <begin position="2152"/>
        <end position="2252"/>
    </location>
</feature>
<dbReference type="Gene3D" id="3.30.559.10">
    <property type="entry name" value="Chloramphenicol acetyltransferase-like domain"/>
    <property type="match status" value="1"/>
</dbReference>
<dbReference type="InterPro" id="IPR016036">
    <property type="entry name" value="Malonyl_transacylase_ACP-bd"/>
</dbReference>
<keyword evidence="3" id="KW-0597">Phosphoprotein</keyword>
<proteinExistence type="inferred from homology"/>
<dbReference type="InterPro" id="IPR020806">
    <property type="entry name" value="PKS_PP-bd"/>
</dbReference>
<dbReference type="Pfam" id="PF08659">
    <property type="entry name" value="KR"/>
    <property type="match status" value="1"/>
</dbReference>
<dbReference type="EMBL" id="KB726963">
    <property type="protein sequence ID" value="EMT67143.1"/>
    <property type="molecule type" value="Genomic_DNA"/>
</dbReference>
<dbReference type="Pfam" id="PF00550">
    <property type="entry name" value="PP-binding"/>
    <property type="match status" value="1"/>
</dbReference>
<dbReference type="SUPFAM" id="SSF53335">
    <property type="entry name" value="S-adenosyl-L-methionine-dependent methyltransferases"/>
    <property type="match status" value="1"/>
</dbReference>
<dbReference type="Gene3D" id="3.30.559.30">
    <property type="entry name" value="Nonribosomal peptide synthetase, condensation domain"/>
    <property type="match status" value="1"/>
</dbReference>
<dbReference type="InterPro" id="IPR049900">
    <property type="entry name" value="PKS_mFAS_DH"/>
</dbReference>
<evidence type="ECO:0000256" key="11">
    <source>
        <dbReference type="PROSITE-ProRule" id="PRU01363"/>
    </source>
</evidence>
<keyword evidence="5" id="KW-0489">Methyltransferase</keyword>
<evidence type="ECO:0000256" key="5">
    <source>
        <dbReference type="ARBA" id="ARBA00022603"/>
    </source>
</evidence>
<feature type="active site" description="Proton donor; for dehydratase activity" evidence="11">
    <location>
        <position position="997"/>
    </location>
</feature>
<dbReference type="SUPFAM" id="SSF53901">
    <property type="entry name" value="Thiolase-like"/>
    <property type="match status" value="2"/>
</dbReference>
<dbReference type="InterPro" id="IPR016035">
    <property type="entry name" value="Acyl_Trfase/lysoPLipase"/>
</dbReference>
<dbReference type="GO" id="GO:0016874">
    <property type="term" value="F:ligase activity"/>
    <property type="evidence" value="ECO:0007669"/>
    <property type="project" value="UniProtKB-KW"/>
</dbReference>
<dbReference type="PANTHER" id="PTHR43775">
    <property type="entry name" value="FATTY ACID SYNTHASE"/>
    <property type="match status" value="1"/>
</dbReference>
<feature type="compositionally biased region" description="Low complexity" evidence="12">
    <location>
        <begin position="2171"/>
        <end position="2189"/>
    </location>
</feature>
<evidence type="ECO:0000256" key="10">
    <source>
        <dbReference type="ARBA" id="ARBA00029443"/>
    </source>
</evidence>
<dbReference type="InterPro" id="IPR001227">
    <property type="entry name" value="Ac_transferase_dom_sf"/>
</dbReference>
<dbReference type="InterPro" id="IPR020807">
    <property type="entry name" value="PKS_DH"/>
</dbReference>
<dbReference type="Pfam" id="PF16197">
    <property type="entry name" value="KAsynt_C_assoc"/>
    <property type="match status" value="1"/>
</dbReference>
<organism evidence="16 17">
    <name type="scientific">Fusarium oxysporum f. sp. cubense (strain race 4)</name>
    <name type="common">Panama disease fungus</name>
    <dbReference type="NCBI Taxonomy" id="2502994"/>
    <lineage>
        <taxon>Eukaryota</taxon>
        <taxon>Fungi</taxon>
        <taxon>Dikarya</taxon>
        <taxon>Ascomycota</taxon>
        <taxon>Pezizomycotina</taxon>
        <taxon>Sordariomycetes</taxon>
        <taxon>Hypocreomycetidae</taxon>
        <taxon>Hypocreales</taxon>
        <taxon>Nectriaceae</taxon>
        <taxon>Fusarium</taxon>
        <taxon>Fusarium oxysporum species complex</taxon>
    </lineage>
</organism>
<dbReference type="Gene3D" id="1.10.1200.10">
    <property type="entry name" value="ACP-like"/>
    <property type="match status" value="1"/>
</dbReference>
<dbReference type="PANTHER" id="PTHR43775:SF20">
    <property type="entry name" value="HYBRID PKS-NRPS SYNTHETASE APDA"/>
    <property type="match status" value="1"/>
</dbReference>
<dbReference type="PROSITE" id="PS52019">
    <property type="entry name" value="PKS_MFAS_DH"/>
    <property type="match status" value="1"/>
</dbReference>
<evidence type="ECO:0000256" key="6">
    <source>
        <dbReference type="ARBA" id="ARBA00022679"/>
    </source>
</evidence>
<dbReference type="InterPro" id="IPR049552">
    <property type="entry name" value="PKS_DH_N"/>
</dbReference>
<dbReference type="Gene3D" id="3.10.129.110">
    <property type="entry name" value="Polyketide synthase dehydratase"/>
    <property type="match status" value="1"/>
</dbReference>
<dbReference type="InterPro" id="IPR042104">
    <property type="entry name" value="PKS_dehydratase_sf"/>
</dbReference>
<protein>
    <submittedName>
        <fullName evidence="16">Lovastatin nonaketide synthase</fullName>
    </submittedName>
</protein>
<reference evidence="17" key="2">
    <citation type="journal article" date="2014" name="PLoS ONE">
        <title>Genome and Transcriptome Analysis of the Fungal Pathogen Fusarium oxysporum f. sp. cubense Causing Banana Vascular Wilt Disease.</title>
        <authorList>
            <person name="Guo L."/>
            <person name="Han L."/>
            <person name="Yang L."/>
            <person name="Zeng H."/>
            <person name="Fan D."/>
            <person name="Zhu Y."/>
            <person name="Feng Y."/>
            <person name="Wang G."/>
            <person name="Peng C."/>
            <person name="Jiang X."/>
            <person name="Zhou D."/>
            <person name="Ni P."/>
            <person name="Liang C."/>
            <person name="Liu L."/>
            <person name="Wang J."/>
            <person name="Mao C."/>
            <person name="Fang X."/>
            <person name="Peng M."/>
            <person name="Huang J."/>
        </authorList>
    </citation>
    <scope>NUCLEOTIDE SEQUENCE [LARGE SCALE GENOMIC DNA]</scope>
    <source>
        <strain evidence="17">race 4</strain>
    </source>
</reference>
<dbReference type="GO" id="GO:0016491">
    <property type="term" value="F:oxidoreductase activity"/>
    <property type="evidence" value="ECO:0007669"/>
    <property type="project" value="UniProtKB-KW"/>
</dbReference>
<feature type="domain" description="Carrier" evidence="13">
    <location>
        <begin position="3272"/>
        <end position="3350"/>
    </location>
</feature>